<feature type="chain" id="PRO_5047202400" description="PA domain-containing protein" evidence="2">
    <location>
        <begin position="32"/>
        <end position="308"/>
    </location>
</feature>
<evidence type="ECO:0000313" key="4">
    <source>
        <dbReference type="EMBL" id="CAK8684269.1"/>
    </source>
</evidence>
<feature type="domain" description="PA" evidence="3">
    <location>
        <begin position="138"/>
        <end position="231"/>
    </location>
</feature>
<feature type="signal peptide" evidence="2">
    <location>
        <begin position="1"/>
        <end position="31"/>
    </location>
</feature>
<evidence type="ECO:0000313" key="5">
    <source>
        <dbReference type="Proteomes" id="UP001642483"/>
    </source>
</evidence>
<dbReference type="Proteomes" id="UP001642483">
    <property type="component" value="Unassembled WGS sequence"/>
</dbReference>
<dbReference type="SUPFAM" id="SSF52025">
    <property type="entry name" value="PA domain"/>
    <property type="match status" value="1"/>
</dbReference>
<keyword evidence="2" id="KW-0732">Signal</keyword>
<evidence type="ECO:0000256" key="2">
    <source>
        <dbReference type="SAM" id="SignalP"/>
    </source>
</evidence>
<keyword evidence="5" id="KW-1185">Reference proteome</keyword>
<evidence type="ECO:0000259" key="3">
    <source>
        <dbReference type="Pfam" id="PF02225"/>
    </source>
</evidence>
<dbReference type="InterPro" id="IPR046450">
    <property type="entry name" value="PA_dom_sf"/>
</dbReference>
<dbReference type="Pfam" id="PF02225">
    <property type="entry name" value="PA"/>
    <property type="match status" value="1"/>
</dbReference>
<organism evidence="4 5">
    <name type="scientific">Clavelina lepadiformis</name>
    <name type="common">Light-bulb sea squirt</name>
    <name type="synonym">Ascidia lepadiformis</name>
    <dbReference type="NCBI Taxonomy" id="159417"/>
    <lineage>
        <taxon>Eukaryota</taxon>
        <taxon>Metazoa</taxon>
        <taxon>Chordata</taxon>
        <taxon>Tunicata</taxon>
        <taxon>Ascidiacea</taxon>
        <taxon>Aplousobranchia</taxon>
        <taxon>Clavelinidae</taxon>
        <taxon>Clavelina</taxon>
    </lineage>
</organism>
<gene>
    <name evidence="4" type="ORF">CVLEPA_LOCUS15260</name>
</gene>
<dbReference type="Gene3D" id="3.50.30.30">
    <property type="match status" value="1"/>
</dbReference>
<dbReference type="InterPro" id="IPR003137">
    <property type="entry name" value="PA_domain"/>
</dbReference>
<feature type="region of interest" description="Disordered" evidence="1">
    <location>
        <begin position="254"/>
        <end position="282"/>
    </location>
</feature>
<feature type="compositionally biased region" description="Basic residues" evidence="1">
    <location>
        <begin position="34"/>
        <end position="51"/>
    </location>
</feature>
<accession>A0ABP0G0S5</accession>
<feature type="region of interest" description="Disordered" evidence="1">
    <location>
        <begin position="31"/>
        <end position="61"/>
    </location>
</feature>
<evidence type="ECO:0000256" key="1">
    <source>
        <dbReference type="SAM" id="MobiDB-lite"/>
    </source>
</evidence>
<comment type="caution">
    <text evidence="4">The sequence shown here is derived from an EMBL/GenBank/DDBJ whole genome shotgun (WGS) entry which is preliminary data.</text>
</comment>
<name>A0ABP0G0S5_CLALP</name>
<reference evidence="4 5" key="1">
    <citation type="submission" date="2024-02" db="EMBL/GenBank/DDBJ databases">
        <authorList>
            <person name="Daric V."/>
            <person name="Darras S."/>
        </authorList>
    </citation>
    <scope>NUCLEOTIDE SEQUENCE [LARGE SCALE GENOMIC DNA]</scope>
</reference>
<sequence>MKLSTVNILRVCVFTLVIMFLVDAGIGGAEARRHGQNRRGEKRKSHKKNVKRQLTGKSKISSKEEVEARFLSTYLEQHRRERAQENAEKSRRIRKPGSGHVDLWTEAKIDVNAKIDKSFAKVHEAVGKYGYHSRKNNVSGKLVHVRDPGRNTHLGCNYAIANTHHIPKNRSWIALIERGQCIFFHKLRLGELHNASAVIVYNNRHEEAEVMNTIGINATSLMINKADGEKLASMVDSGKDVYLNISVSRTHKPCDPTAAEQVGATPPTSAARKGPGNGNGSARTRGSYQQILLFSLLNFFIITLFNGR</sequence>
<proteinExistence type="predicted"/>
<protein>
    <recommendedName>
        <fullName evidence="3">PA domain-containing protein</fullName>
    </recommendedName>
</protein>
<dbReference type="EMBL" id="CAWYQH010000097">
    <property type="protein sequence ID" value="CAK8684269.1"/>
    <property type="molecule type" value="Genomic_DNA"/>
</dbReference>